<sequence>MSPTAARAGLDPSMAEAAAATSLSEMESYAVATVAASRALPDSRTADVMAAASPTLPESRSKAASALARVFAFSITSGVRLAVRASVMEASRAPAPAVGALAYTPTISPATKEVTPASFPSRPKQCFRTFRIGAVPLASKARATWA</sequence>
<evidence type="ECO:0000313" key="2">
    <source>
        <dbReference type="Proteomes" id="UP000291116"/>
    </source>
</evidence>
<accession>A0A448Z7D7</accession>
<reference evidence="1 2" key="1">
    <citation type="submission" date="2019-01" db="EMBL/GenBank/DDBJ databases">
        <authorList>
            <person name="Ferrante I. M."/>
        </authorList>
    </citation>
    <scope>NUCLEOTIDE SEQUENCE [LARGE SCALE GENOMIC DNA]</scope>
    <source>
        <strain evidence="1 2">B856</strain>
    </source>
</reference>
<proteinExistence type="predicted"/>
<keyword evidence="2" id="KW-1185">Reference proteome</keyword>
<dbReference type="EMBL" id="CAACVS010000148">
    <property type="protein sequence ID" value="VEU37967.1"/>
    <property type="molecule type" value="Genomic_DNA"/>
</dbReference>
<dbReference type="AlphaFoldDB" id="A0A448Z7D7"/>
<protein>
    <submittedName>
        <fullName evidence="1">Uncharacterized protein</fullName>
    </submittedName>
</protein>
<dbReference type="Proteomes" id="UP000291116">
    <property type="component" value="Unassembled WGS sequence"/>
</dbReference>
<evidence type="ECO:0000313" key="1">
    <source>
        <dbReference type="EMBL" id="VEU37967.1"/>
    </source>
</evidence>
<organism evidence="1 2">
    <name type="scientific">Pseudo-nitzschia multistriata</name>
    <dbReference type="NCBI Taxonomy" id="183589"/>
    <lineage>
        <taxon>Eukaryota</taxon>
        <taxon>Sar</taxon>
        <taxon>Stramenopiles</taxon>
        <taxon>Ochrophyta</taxon>
        <taxon>Bacillariophyta</taxon>
        <taxon>Bacillariophyceae</taxon>
        <taxon>Bacillariophycidae</taxon>
        <taxon>Bacillariales</taxon>
        <taxon>Bacillariaceae</taxon>
        <taxon>Pseudo-nitzschia</taxon>
    </lineage>
</organism>
<gene>
    <name evidence="1" type="ORF">PSNMU_V1.4_AUG-EV-PASAV3_0048000</name>
</gene>
<name>A0A448Z7D7_9STRA</name>